<comment type="caution">
    <text evidence="4">The sequence shown here is derived from an EMBL/GenBank/DDBJ whole genome shotgun (WGS) entry which is preliminary data.</text>
</comment>
<keyword evidence="5" id="KW-1185">Reference proteome</keyword>
<evidence type="ECO:0000256" key="2">
    <source>
        <dbReference type="SAM" id="SignalP"/>
    </source>
</evidence>
<dbReference type="Proteomes" id="UP000521943">
    <property type="component" value="Unassembled WGS sequence"/>
</dbReference>
<dbReference type="InterPro" id="IPR050904">
    <property type="entry name" value="Adhesion/Biosynth-related"/>
</dbReference>
<organism evidence="4 5">
    <name type="scientific">Ephemerocybe angulata</name>
    <dbReference type="NCBI Taxonomy" id="980116"/>
    <lineage>
        <taxon>Eukaryota</taxon>
        <taxon>Fungi</taxon>
        <taxon>Dikarya</taxon>
        <taxon>Basidiomycota</taxon>
        <taxon>Agaricomycotina</taxon>
        <taxon>Agaricomycetes</taxon>
        <taxon>Agaricomycetidae</taxon>
        <taxon>Agaricales</taxon>
        <taxon>Agaricineae</taxon>
        <taxon>Psathyrellaceae</taxon>
        <taxon>Ephemerocybe</taxon>
    </lineage>
</organism>
<feature type="domain" description="FAS1" evidence="3">
    <location>
        <begin position="24"/>
        <end position="181"/>
    </location>
</feature>
<dbReference type="AlphaFoldDB" id="A0A8H6HRM2"/>
<dbReference type="EMBL" id="JACGCI010000047">
    <property type="protein sequence ID" value="KAF6751918.1"/>
    <property type="molecule type" value="Genomic_DNA"/>
</dbReference>
<dbReference type="GO" id="GO:0000329">
    <property type="term" value="C:fungal-type vacuole membrane"/>
    <property type="evidence" value="ECO:0007669"/>
    <property type="project" value="TreeGrafter"/>
</dbReference>
<reference evidence="4 5" key="1">
    <citation type="submission" date="2020-07" db="EMBL/GenBank/DDBJ databases">
        <title>Comparative genomics of pyrophilous fungi reveals a link between fire events and developmental genes.</title>
        <authorList>
            <consortium name="DOE Joint Genome Institute"/>
            <person name="Steindorff A.S."/>
            <person name="Carver A."/>
            <person name="Calhoun S."/>
            <person name="Stillman K."/>
            <person name="Liu H."/>
            <person name="Lipzen A."/>
            <person name="Pangilinan J."/>
            <person name="Labutti K."/>
            <person name="Bruns T.D."/>
            <person name="Grigoriev I.V."/>
        </authorList>
    </citation>
    <scope>NUCLEOTIDE SEQUENCE [LARGE SCALE GENOMIC DNA]</scope>
    <source>
        <strain evidence="4 5">CBS 144469</strain>
    </source>
</reference>
<sequence length="376" mass="38040">MLPSISLLFASASAFLALLPFSAAHGIAGVIAAHRELSTLSAIINQYPELLQALTSTNGTFLAPSNAAIDTFVAAQGADLSAISNDTIQALVSYHLLPTALSAANLSVAGGAIAQTSLLSQAYANLQGASNVVYASAYGSAGQDSGPTGLKVYSGVGTPANVTSSDLAYPGGFVHVIDRVLNFPQPCTKTAQAAQLSTLYDALVKANLTDYVDTIANFTCFAPTNTAFQAAGIDLAALSSQQLVDALKYHSIVGSVGYSTALEDGKEYQTLLGVPVTVHKRDQQLFINDVAVLQSNVIMSNGVAHVLSGVLTPPANATTTTSSASSTSTSPGGASTTGTAAGSSTGTAGNGAVSLSARGVTCYMIVTLIFTSLAFA</sequence>
<dbReference type="PANTHER" id="PTHR10900">
    <property type="entry name" value="PERIOSTIN-RELATED"/>
    <property type="match status" value="1"/>
</dbReference>
<dbReference type="GO" id="GO:0016236">
    <property type="term" value="P:macroautophagy"/>
    <property type="evidence" value="ECO:0007669"/>
    <property type="project" value="TreeGrafter"/>
</dbReference>
<dbReference type="GO" id="GO:0005615">
    <property type="term" value="C:extracellular space"/>
    <property type="evidence" value="ECO:0007669"/>
    <property type="project" value="TreeGrafter"/>
</dbReference>
<dbReference type="PANTHER" id="PTHR10900:SF77">
    <property type="entry name" value="FI19380P1"/>
    <property type="match status" value="1"/>
</dbReference>
<dbReference type="InterPro" id="IPR036378">
    <property type="entry name" value="FAS1_dom_sf"/>
</dbReference>
<dbReference type="Gene3D" id="2.30.180.10">
    <property type="entry name" value="FAS1 domain"/>
    <property type="match status" value="2"/>
</dbReference>
<dbReference type="SUPFAM" id="SSF82153">
    <property type="entry name" value="FAS1 domain"/>
    <property type="match status" value="2"/>
</dbReference>
<protein>
    <submittedName>
        <fullName evidence="4">FAS1 domain-containing protein</fullName>
    </submittedName>
</protein>
<feature type="chain" id="PRO_5034849773" evidence="2">
    <location>
        <begin position="25"/>
        <end position="376"/>
    </location>
</feature>
<evidence type="ECO:0000313" key="5">
    <source>
        <dbReference type="Proteomes" id="UP000521943"/>
    </source>
</evidence>
<gene>
    <name evidence="4" type="ORF">DFP72DRAFT_1070944</name>
</gene>
<dbReference type="Pfam" id="PF02469">
    <property type="entry name" value="Fasciclin"/>
    <property type="match status" value="2"/>
</dbReference>
<evidence type="ECO:0000256" key="1">
    <source>
        <dbReference type="SAM" id="MobiDB-lite"/>
    </source>
</evidence>
<dbReference type="InterPro" id="IPR000782">
    <property type="entry name" value="FAS1_domain"/>
</dbReference>
<proteinExistence type="predicted"/>
<dbReference type="PROSITE" id="PS50213">
    <property type="entry name" value="FAS1"/>
    <property type="match status" value="2"/>
</dbReference>
<feature type="domain" description="FAS1" evidence="3">
    <location>
        <begin position="183"/>
        <end position="311"/>
    </location>
</feature>
<dbReference type="OrthoDB" id="286301at2759"/>
<evidence type="ECO:0000313" key="4">
    <source>
        <dbReference type="EMBL" id="KAF6751918.1"/>
    </source>
</evidence>
<evidence type="ECO:0000259" key="3">
    <source>
        <dbReference type="PROSITE" id="PS50213"/>
    </source>
</evidence>
<name>A0A8H6HRM2_9AGAR</name>
<keyword evidence="2" id="KW-0732">Signal</keyword>
<feature type="region of interest" description="Disordered" evidence="1">
    <location>
        <begin position="317"/>
        <end position="348"/>
    </location>
</feature>
<accession>A0A8H6HRM2</accession>
<feature type="signal peptide" evidence="2">
    <location>
        <begin position="1"/>
        <end position="24"/>
    </location>
</feature>
<dbReference type="SMART" id="SM00554">
    <property type="entry name" value="FAS1"/>
    <property type="match status" value="2"/>
</dbReference>